<dbReference type="AlphaFoldDB" id="A0A3A6TX08"/>
<organism evidence="2 3">
    <name type="scientific">Parashewanella spongiae</name>
    <dbReference type="NCBI Taxonomy" id="342950"/>
    <lineage>
        <taxon>Bacteria</taxon>
        <taxon>Pseudomonadati</taxon>
        <taxon>Pseudomonadota</taxon>
        <taxon>Gammaproteobacteria</taxon>
        <taxon>Alteromonadales</taxon>
        <taxon>Shewanellaceae</taxon>
        <taxon>Parashewanella</taxon>
    </lineage>
</organism>
<dbReference type="RefSeq" id="WP_121853394.1">
    <property type="nucleotide sequence ID" value="NZ_CP037952.1"/>
</dbReference>
<dbReference type="Pfam" id="PF13349">
    <property type="entry name" value="DUF4097"/>
    <property type="match status" value="1"/>
</dbReference>
<evidence type="ECO:0000313" key="2">
    <source>
        <dbReference type="EMBL" id="RJY16360.1"/>
    </source>
</evidence>
<evidence type="ECO:0000259" key="1">
    <source>
        <dbReference type="Pfam" id="PF13349"/>
    </source>
</evidence>
<accession>A0A3A6TX08</accession>
<sequence length="279" mass="30159">MKRKFSNILIILSMLTVPLFGYAIEKVDKTLNVSKMPNVSIDVKRGSVDIQSWDKDRIQVIGTLDELSEGFVFKRDGDSVLIEDDLPNQFNGGNKSGSKLIIKVPKSLNLNLDGISTNLNLKDLDGDIHVETISGSIDAENLSGKPSLQTVSGALSTKQLSGWVRLNSISGNIETTPSVTNELRVKNVSGDVVVNVGDKFTRLRAQTVSGDIELVFAEMPKAAFSLNGGPGGSIRNHLSKDLPFKAKYTGSESMSFKTGIGRGNVFLNTVSGTLMLKKK</sequence>
<keyword evidence="3" id="KW-1185">Reference proteome</keyword>
<comment type="caution">
    <text evidence="2">The sequence shown here is derived from an EMBL/GenBank/DDBJ whole genome shotgun (WGS) entry which is preliminary data.</text>
</comment>
<name>A0A3A6TX08_9GAMM</name>
<proteinExistence type="predicted"/>
<dbReference type="Proteomes" id="UP000273022">
    <property type="component" value="Unassembled WGS sequence"/>
</dbReference>
<feature type="domain" description="DUF4097" evidence="1">
    <location>
        <begin position="38"/>
        <end position="273"/>
    </location>
</feature>
<dbReference type="InterPro" id="IPR025164">
    <property type="entry name" value="Toastrack_DUF4097"/>
</dbReference>
<reference evidence="2 3" key="1">
    <citation type="submission" date="2018-09" db="EMBL/GenBank/DDBJ databases">
        <title>Phylogeny of the Shewanellaceae, and recommendation for two new genera, Pseudoshewanella and Parashewanella.</title>
        <authorList>
            <person name="Wang G."/>
        </authorList>
    </citation>
    <scope>NUCLEOTIDE SEQUENCE [LARGE SCALE GENOMIC DNA]</scope>
    <source>
        <strain evidence="2 3">KCTC 22492</strain>
    </source>
</reference>
<protein>
    <recommendedName>
        <fullName evidence="1">DUF4097 domain-containing protein</fullName>
    </recommendedName>
</protein>
<evidence type="ECO:0000313" key="3">
    <source>
        <dbReference type="Proteomes" id="UP000273022"/>
    </source>
</evidence>
<gene>
    <name evidence="2" type="ORF">D5R81_09435</name>
</gene>
<dbReference type="EMBL" id="QYYH01000049">
    <property type="protein sequence ID" value="RJY16360.1"/>
    <property type="molecule type" value="Genomic_DNA"/>
</dbReference>
<dbReference type="OrthoDB" id="6194490at2"/>